<keyword evidence="16" id="KW-1185">Reference proteome</keyword>
<comment type="function">
    <text evidence="12">Plant lipoxygenase may be involved in a number of diverse aspects of plant physiology including growth and development, pest resistance, and senescence or responses to wounding.</text>
</comment>
<evidence type="ECO:0000256" key="10">
    <source>
        <dbReference type="ARBA" id="ARBA00023160"/>
    </source>
</evidence>
<keyword evidence="9" id="KW-0443">Lipid metabolism</keyword>
<dbReference type="InterPro" id="IPR000907">
    <property type="entry name" value="LipOase"/>
</dbReference>
<protein>
    <recommendedName>
        <fullName evidence="12">Lipoxygenase</fullName>
        <ecNumber evidence="12">1.13.11.-</ecNumber>
    </recommendedName>
</protein>
<dbReference type="PROSITE" id="PS00081">
    <property type="entry name" value="LIPOXYGENASE_2"/>
    <property type="match status" value="1"/>
</dbReference>
<keyword evidence="5 12" id="KW-0925">Oxylipin biosynthesis</keyword>
<evidence type="ECO:0000256" key="12">
    <source>
        <dbReference type="RuleBase" id="RU003975"/>
    </source>
</evidence>
<dbReference type="AlphaFoldDB" id="A0ABD1GD91"/>
<dbReference type="EC" id="1.13.11.-" evidence="12"/>
<comment type="pathway">
    <text evidence="12">Lipid metabolism; oxylipin biosynthesis.</text>
</comment>
<dbReference type="InterPro" id="IPR036392">
    <property type="entry name" value="PLAT/LH2_dom_sf"/>
</dbReference>
<evidence type="ECO:0000256" key="6">
    <source>
        <dbReference type="ARBA" id="ARBA00022832"/>
    </source>
</evidence>
<comment type="caution">
    <text evidence="15">The sequence shown here is derived from an EMBL/GenBank/DDBJ whole genome shotgun (WGS) entry which is preliminary data.</text>
</comment>
<keyword evidence="8 15" id="KW-0560">Oxidoreductase</keyword>
<keyword evidence="6" id="KW-0276">Fatty acid metabolism</keyword>
<dbReference type="InterPro" id="IPR001246">
    <property type="entry name" value="LipOase_plant"/>
</dbReference>
<feature type="domain" description="Lipoxygenase" evidence="14">
    <location>
        <begin position="175"/>
        <end position="872"/>
    </location>
</feature>
<evidence type="ECO:0000256" key="5">
    <source>
        <dbReference type="ARBA" id="ARBA00022767"/>
    </source>
</evidence>
<dbReference type="InterPro" id="IPR013819">
    <property type="entry name" value="LipOase_C"/>
</dbReference>
<organism evidence="15 16">
    <name type="scientific">Salvia divinorum</name>
    <name type="common">Maria pastora</name>
    <name type="synonym">Diviner's sage</name>
    <dbReference type="NCBI Taxonomy" id="28513"/>
    <lineage>
        <taxon>Eukaryota</taxon>
        <taxon>Viridiplantae</taxon>
        <taxon>Streptophyta</taxon>
        <taxon>Embryophyta</taxon>
        <taxon>Tracheophyta</taxon>
        <taxon>Spermatophyta</taxon>
        <taxon>Magnoliopsida</taxon>
        <taxon>eudicotyledons</taxon>
        <taxon>Gunneridae</taxon>
        <taxon>Pentapetalae</taxon>
        <taxon>asterids</taxon>
        <taxon>lamiids</taxon>
        <taxon>Lamiales</taxon>
        <taxon>Lamiaceae</taxon>
        <taxon>Nepetoideae</taxon>
        <taxon>Mentheae</taxon>
        <taxon>Salviinae</taxon>
        <taxon>Salvia</taxon>
        <taxon>Salvia subgen. Calosphace</taxon>
    </lineage>
</organism>
<dbReference type="GO" id="GO:0051213">
    <property type="term" value="F:dioxygenase activity"/>
    <property type="evidence" value="ECO:0007669"/>
    <property type="project" value="UniProtKB-KW"/>
</dbReference>
<proteinExistence type="inferred from homology"/>
<dbReference type="Pfam" id="PF00305">
    <property type="entry name" value="Lipoxygenase"/>
    <property type="match status" value="1"/>
</dbReference>
<evidence type="ECO:0000256" key="8">
    <source>
        <dbReference type="ARBA" id="ARBA00023002"/>
    </source>
</evidence>
<evidence type="ECO:0000256" key="1">
    <source>
        <dbReference type="ARBA" id="ARBA00009419"/>
    </source>
</evidence>
<dbReference type="Gene3D" id="3.10.450.60">
    <property type="match status" value="1"/>
</dbReference>
<dbReference type="PANTHER" id="PTHR11771">
    <property type="entry name" value="LIPOXYGENASE"/>
    <property type="match status" value="1"/>
</dbReference>
<dbReference type="GO" id="GO:0031408">
    <property type="term" value="P:oxylipin biosynthetic process"/>
    <property type="evidence" value="ECO:0007669"/>
    <property type="project" value="UniProtKB-UniRule"/>
</dbReference>
<evidence type="ECO:0000256" key="9">
    <source>
        <dbReference type="ARBA" id="ARBA00023098"/>
    </source>
</evidence>
<dbReference type="SUPFAM" id="SSF49723">
    <property type="entry name" value="Lipase/lipooxygenase domain (PLAT/LH2 domain)"/>
    <property type="match status" value="1"/>
</dbReference>
<dbReference type="InterPro" id="IPR020834">
    <property type="entry name" value="LipOase_CS"/>
</dbReference>
<dbReference type="GO" id="GO:0006633">
    <property type="term" value="P:fatty acid biosynthetic process"/>
    <property type="evidence" value="ECO:0007669"/>
    <property type="project" value="UniProtKB-KW"/>
</dbReference>
<reference evidence="15 16" key="1">
    <citation type="submission" date="2024-06" db="EMBL/GenBank/DDBJ databases">
        <title>A chromosome level genome sequence of Diviner's sage (Salvia divinorum).</title>
        <authorList>
            <person name="Ford S.A."/>
            <person name="Ro D.-K."/>
            <person name="Ness R.W."/>
            <person name="Phillips M.A."/>
        </authorList>
    </citation>
    <scope>NUCLEOTIDE SEQUENCE [LARGE SCALE GENOMIC DNA]</scope>
    <source>
        <strain evidence="15">SAF-2024a</strain>
        <tissue evidence="15">Leaf</tissue>
    </source>
</reference>
<dbReference type="Gene3D" id="4.10.372.10">
    <property type="entry name" value="Lipoxygenase-1, Domain 3"/>
    <property type="match status" value="1"/>
</dbReference>
<evidence type="ECO:0000259" key="14">
    <source>
        <dbReference type="PROSITE" id="PS51393"/>
    </source>
</evidence>
<comment type="subunit">
    <text evidence="2">Monomer.</text>
</comment>
<evidence type="ECO:0000256" key="3">
    <source>
        <dbReference type="ARBA" id="ARBA00022516"/>
    </source>
</evidence>
<dbReference type="Gene3D" id="2.60.60.20">
    <property type="entry name" value="PLAT/LH2 domain"/>
    <property type="match status" value="1"/>
</dbReference>
<dbReference type="Proteomes" id="UP001567538">
    <property type="component" value="Unassembled WGS sequence"/>
</dbReference>
<dbReference type="EMBL" id="JBEAFC010000009">
    <property type="protein sequence ID" value="KAL1540983.1"/>
    <property type="molecule type" value="Genomic_DNA"/>
</dbReference>
<evidence type="ECO:0000256" key="4">
    <source>
        <dbReference type="ARBA" id="ARBA00022723"/>
    </source>
</evidence>
<comment type="caution">
    <text evidence="11">Lacks conserved residue(s) required for the propagation of feature annotation.</text>
</comment>
<dbReference type="Gene3D" id="1.20.245.10">
    <property type="entry name" value="Lipoxygenase-1, Domain 5"/>
    <property type="match status" value="1"/>
</dbReference>
<name>A0ABD1GD91_SALDI</name>
<dbReference type="PROSITE" id="PS51393">
    <property type="entry name" value="LIPOXYGENASE_3"/>
    <property type="match status" value="1"/>
</dbReference>
<evidence type="ECO:0000313" key="16">
    <source>
        <dbReference type="Proteomes" id="UP001567538"/>
    </source>
</evidence>
<evidence type="ECO:0000313" key="15">
    <source>
        <dbReference type="EMBL" id="KAL1540983.1"/>
    </source>
</evidence>
<evidence type="ECO:0000259" key="13">
    <source>
        <dbReference type="PROSITE" id="PS50095"/>
    </source>
</evidence>
<accession>A0ABD1GD91</accession>
<keyword evidence="3 12" id="KW-0444">Lipid biosynthesis</keyword>
<dbReference type="PRINTS" id="PR00087">
    <property type="entry name" value="LIPOXYGENASE"/>
</dbReference>
<dbReference type="PRINTS" id="PR00468">
    <property type="entry name" value="PLTLPOXGNASE"/>
</dbReference>
<dbReference type="SMART" id="SM00308">
    <property type="entry name" value="LH2"/>
    <property type="match status" value="1"/>
</dbReference>
<dbReference type="InterPro" id="IPR001024">
    <property type="entry name" value="PLAT/LH2_dom"/>
</dbReference>
<dbReference type="Gene3D" id="4.10.375.10">
    <property type="entry name" value="Lipoxygenase-1, Domain 2"/>
    <property type="match status" value="1"/>
</dbReference>
<dbReference type="InterPro" id="IPR036226">
    <property type="entry name" value="LipOase_C_sf"/>
</dbReference>
<sequence length="872" mass="99574">MKEKREQRGTRRGLCSSLVSCLNLCQGDVTAAKVRSFGIPGKNVIIYGEIIIQVGHGESGPGKAASVWLYSDSNIDPGSGKGKLTQKAILQKGSIDKEMDSSSCAKVLRYEVEFNIEPDFGAPGAVAVKNEHKHEFFLQNMSLQGDNNIVHFECNSWIYPFHLTKQDRVFFPNTCYLPSQTPPALMELRKDELVRLRGNGTGERRKWEQIYDYDYYNDLGVPERSLEYGRPVLGGTQSFPYPRRLRTGRPSNNYDTRSERRLHGWFNTDICVPPDERFSQQKLSEFTTNAVRAAVHFVMPEARAAFNQETSHFESFDQIHQLFVRNTNQPVDEWLLKRLKHELPDDLFKKIKQVIKEKPAKFQLPRIAAGNQFACMGDDEFGRQMLAGTNPTVISSLQNFPPEGSNGVKSSIKQSDIEHNLDGLTITEAMNQWRLFKLDHHDYLMPFLTRINRDEGVCAYASRTLLFLRDDCTLKPVAIELSLPGSLSREEVSRVLRPAHEGTEAALWQLAKAHVAAADSVYHHLASHWLNTHAVVEPFVIATRRKLSAMHPIHRLLEPHFKDTIQVNALARSVLLNAGGILEKILFTGDISMELSSSLYRSWRFDEQSLPADLIKRGFARYNPNQPENIELLFQDYPYGADGLDIWIATKNWVIEYCSYFYEDDASLRSDNEIAEWWSEIRYVGHGDKSNETWWYEMKTVSELIETITTLIWTVSAHHAAISLGQYDYAGYPPNRPSACRKPIPYEGTMEFAELLIDPDKYFLSMLPEKFETALGIAVVDVLSRRLSDEMSLGQQPSLKWIADGRILRMFRSFEDDLEEVKQRIQVRNRDPKLKNRRGKDDSLYELLYPETSVVRSSDGILRSGIPNSISI</sequence>
<evidence type="ECO:0000256" key="2">
    <source>
        <dbReference type="ARBA" id="ARBA00011245"/>
    </source>
</evidence>
<dbReference type="GO" id="GO:0046872">
    <property type="term" value="F:metal ion binding"/>
    <property type="evidence" value="ECO:0007669"/>
    <property type="project" value="UniProtKB-UniRule"/>
</dbReference>
<keyword evidence="7" id="KW-0223">Dioxygenase</keyword>
<evidence type="ECO:0000256" key="11">
    <source>
        <dbReference type="PROSITE-ProRule" id="PRU00152"/>
    </source>
</evidence>
<dbReference type="PROSITE" id="PS50095">
    <property type="entry name" value="PLAT"/>
    <property type="match status" value="1"/>
</dbReference>
<feature type="domain" description="PLAT" evidence="13">
    <location>
        <begin position="46"/>
        <end position="172"/>
    </location>
</feature>
<keyword evidence="10 12" id="KW-0275">Fatty acid biosynthesis</keyword>
<evidence type="ECO:0000256" key="7">
    <source>
        <dbReference type="ARBA" id="ARBA00022964"/>
    </source>
</evidence>
<gene>
    <name evidence="15" type="ORF">AAHA92_25260</name>
</gene>
<dbReference type="SUPFAM" id="SSF48484">
    <property type="entry name" value="Lipoxigenase"/>
    <property type="match status" value="1"/>
</dbReference>
<dbReference type="Pfam" id="PF01477">
    <property type="entry name" value="PLAT"/>
    <property type="match status" value="1"/>
</dbReference>
<dbReference type="InterPro" id="IPR027433">
    <property type="entry name" value="Lipoxygenase_dom_3"/>
</dbReference>
<keyword evidence="4" id="KW-0479">Metal-binding</keyword>
<comment type="similarity">
    <text evidence="1 12">Belongs to the lipoxygenase family.</text>
</comment>